<gene>
    <name evidence="3" type="ORF">EDC03_2996</name>
</gene>
<feature type="chain" id="PRO_5038516458" description="Lipoprotein" evidence="2">
    <location>
        <begin position="24"/>
        <end position="180"/>
    </location>
</feature>
<protein>
    <recommendedName>
        <fullName evidence="5">Lipoprotein</fullName>
    </recommendedName>
</protein>
<dbReference type="Proteomes" id="UP000276232">
    <property type="component" value="Unassembled WGS sequence"/>
</dbReference>
<comment type="caution">
    <text evidence="3">The sequence shown here is derived from an EMBL/GenBank/DDBJ whole genome shotgun (WGS) entry which is preliminary data.</text>
</comment>
<dbReference type="PROSITE" id="PS51257">
    <property type="entry name" value="PROKAR_LIPOPROTEIN"/>
    <property type="match status" value="1"/>
</dbReference>
<dbReference type="AlphaFoldDB" id="A0A3N1GA67"/>
<proteinExistence type="predicted"/>
<evidence type="ECO:0000313" key="3">
    <source>
        <dbReference type="EMBL" id="ROP27068.1"/>
    </source>
</evidence>
<feature type="region of interest" description="Disordered" evidence="1">
    <location>
        <begin position="23"/>
        <end position="98"/>
    </location>
</feature>
<name>A0A3N1GA67_9ACTN</name>
<feature type="signal peptide" evidence="2">
    <location>
        <begin position="1"/>
        <end position="23"/>
    </location>
</feature>
<feature type="compositionally biased region" description="Low complexity" evidence="1">
    <location>
        <begin position="34"/>
        <end position="63"/>
    </location>
</feature>
<keyword evidence="2" id="KW-0732">Signal</keyword>
<keyword evidence="4" id="KW-1185">Reference proteome</keyword>
<organism evidence="3 4">
    <name type="scientific">Pseudokineococcus lusitanus</name>
    <dbReference type="NCBI Taxonomy" id="763993"/>
    <lineage>
        <taxon>Bacteria</taxon>
        <taxon>Bacillati</taxon>
        <taxon>Actinomycetota</taxon>
        <taxon>Actinomycetes</taxon>
        <taxon>Kineosporiales</taxon>
        <taxon>Kineosporiaceae</taxon>
        <taxon>Pseudokineococcus</taxon>
    </lineage>
</organism>
<sequence>MSSRRVLALVASAPLVLALAACGGDDATPDVGGPVTAAPPASSAAPSSAAPSSSAPSSSAPTTSAPPVPSTEAPVAGAGDLPAYTVAREERDEDDGVLDVDLDVDVQEVLTEDQVRALVADLQGTYTEEAVYDLSVDCGVAGPEDDVAEADWAVGAAAQRESGLAEGEVRVELERDAVCG</sequence>
<dbReference type="RefSeq" id="WP_123381061.1">
    <property type="nucleotide sequence ID" value="NZ_RJKN01000008.1"/>
</dbReference>
<evidence type="ECO:0008006" key="5">
    <source>
        <dbReference type="Google" id="ProtNLM"/>
    </source>
</evidence>
<reference evidence="3 4" key="1">
    <citation type="journal article" date="2015" name="Stand. Genomic Sci.">
        <title>Genomic Encyclopedia of Bacterial and Archaeal Type Strains, Phase III: the genomes of soil and plant-associated and newly described type strains.</title>
        <authorList>
            <person name="Whitman W.B."/>
            <person name="Woyke T."/>
            <person name="Klenk H.P."/>
            <person name="Zhou Y."/>
            <person name="Lilburn T.G."/>
            <person name="Beck B.J."/>
            <person name="De Vos P."/>
            <person name="Vandamme P."/>
            <person name="Eisen J.A."/>
            <person name="Garrity G."/>
            <person name="Hugenholtz P."/>
            <person name="Kyrpides N.C."/>
        </authorList>
    </citation>
    <scope>NUCLEOTIDE SEQUENCE [LARGE SCALE GENOMIC DNA]</scope>
    <source>
        <strain evidence="3 4">CECT 7306</strain>
    </source>
</reference>
<evidence type="ECO:0000256" key="1">
    <source>
        <dbReference type="SAM" id="MobiDB-lite"/>
    </source>
</evidence>
<evidence type="ECO:0000256" key="2">
    <source>
        <dbReference type="SAM" id="SignalP"/>
    </source>
</evidence>
<evidence type="ECO:0000313" key="4">
    <source>
        <dbReference type="Proteomes" id="UP000276232"/>
    </source>
</evidence>
<accession>A0A3N1GA67</accession>
<dbReference type="EMBL" id="RJKN01000008">
    <property type="protein sequence ID" value="ROP27068.1"/>
    <property type="molecule type" value="Genomic_DNA"/>
</dbReference>
<dbReference type="InParanoid" id="A0A3N1GA67"/>